<keyword evidence="1" id="KW-0472">Membrane</keyword>
<keyword evidence="3" id="KW-1185">Reference proteome</keyword>
<comment type="caution">
    <text evidence="2">The sequence shown here is derived from an EMBL/GenBank/DDBJ whole genome shotgun (WGS) entry which is preliminary data.</text>
</comment>
<feature type="transmembrane region" description="Helical" evidence="1">
    <location>
        <begin position="58"/>
        <end position="76"/>
    </location>
</feature>
<evidence type="ECO:0000256" key="1">
    <source>
        <dbReference type="SAM" id="Phobius"/>
    </source>
</evidence>
<keyword evidence="1" id="KW-1133">Transmembrane helix</keyword>
<dbReference type="EMBL" id="BRXW01000198">
    <property type="protein sequence ID" value="GMI13720.1"/>
    <property type="molecule type" value="Genomic_DNA"/>
</dbReference>
<organism evidence="2 3">
    <name type="scientific">Triparma laevis f. longispina</name>
    <dbReference type="NCBI Taxonomy" id="1714387"/>
    <lineage>
        <taxon>Eukaryota</taxon>
        <taxon>Sar</taxon>
        <taxon>Stramenopiles</taxon>
        <taxon>Ochrophyta</taxon>
        <taxon>Bolidophyceae</taxon>
        <taxon>Parmales</taxon>
        <taxon>Triparmaceae</taxon>
        <taxon>Triparma</taxon>
    </lineage>
</organism>
<gene>
    <name evidence="2" type="ORF">TrLO_g2459</name>
</gene>
<feature type="transmembrane region" description="Helical" evidence="1">
    <location>
        <begin position="137"/>
        <end position="162"/>
    </location>
</feature>
<dbReference type="Proteomes" id="UP001165122">
    <property type="component" value="Unassembled WGS sequence"/>
</dbReference>
<reference evidence="3" key="1">
    <citation type="journal article" date="2023" name="Commun. Biol.">
        <title>Genome analysis of Parmales, the sister group of diatoms, reveals the evolutionary specialization of diatoms from phago-mixotrophs to photoautotrophs.</title>
        <authorList>
            <person name="Ban H."/>
            <person name="Sato S."/>
            <person name="Yoshikawa S."/>
            <person name="Yamada K."/>
            <person name="Nakamura Y."/>
            <person name="Ichinomiya M."/>
            <person name="Sato N."/>
            <person name="Blanc-Mathieu R."/>
            <person name="Endo H."/>
            <person name="Kuwata A."/>
            <person name="Ogata H."/>
        </authorList>
    </citation>
    <scope>NUCLEOTIDE SEQUENCE [LARGE SCALE GENOMIC DNA]</scope>
    <source>
        <strain evidence="3">NIES 3700</strain>
    </source>
</reference>
<protein>
    <submittedName>
        <fullName evidence="2">Uncharacterized protein</fullName>
    </submittedName>
</protein>
<evidence type="ECO:0000313" key="2">
    <source>
        <dbReference type="EMBL" id="GMI13720.1"/>
    </source>
</evidence>
<dbReference type="AlphaFoldDB" id="A0A9W7FKI6"/>
<proteinExistence type="predicted"/>
<feature type="transmembrane region" description="Helical" evidence="1">
    <location>
        <begin position="97"/>
        <end position="117"/>
    </location>
</feature>
<name>A0A9W7FKI6_9STRA</name>
<keyword evidence="1" id="KW-0812">Transmembrane</keyword>
<evidence type="ECO:0000313" key="3">
    <source>
        <dbReference type="Proteomes" id="UP001165122"/>
    </source>
</evidence>
<accession>A0A9W7FKI6</accession>
<feature type="transmembrane region" description="Helical" evidence="1">
    <location>
        <begin position="28"/>
        <end position="46"/>
    </location>
</feature>
<sequence length="211" mass="24027">MVKQTKLKQTTTVVQVLSEASKFNNLPYLQWFLSFSIFGSFFTLPFQPQPACLTELPSYVNGVVIFFALELLIRFLTNLHSNPLLGNRISAKTKERCQVLASILATVTVIPILRVTLDAPTMDSTSYDKISADHDIKAIEGVVIGIIINAATTIFVVSFMYFRIERMTWNYSCQRLEYMKNPEAYQIDEESQLKKGLHYLSSFCANYAKRI</sequence>